<comment type="caution">
    <text evidence="3">The sequence shown here is derived from an EMBL/GenBank/DDBJ whole genome shotgun (WGS) entry which is preliminary data.</text>
</comment>
<evidence type="ECO:0000313" key="3">
    <source>
        <dbReference type="EMBL" id="CAG9321271.1"/>
    </source>
</evidence>
<sequence>MFWAASLSKDEPLTIKPFSSQGEFLHISQIILHPMMSPTTTVLFVKVDGNKIPIGYLSNENSMIKTNLSFHTSTRPEFTAEGSYQITLLGYYELKEDYKELDSNEENEEEDLSEEESESEEEKIEHQASEEESEEEELENKEESPESSSNEEEDTKEDIPSKRPEPFQPILPGKSQKKQDSQEKDIKGGDSDSFDLEGPQQEISENSSEGEGELFKNTWEVHDDYDRRDFRGGRFRGGRGDSRGRGFRGDRGSFGRKRDFRGGQRDFRGGQRDFRGGQRDFRGGQRDFRGGQSRGGFRGSNRGNFDKQENKHRFF</sequence>
<dbReference type="AlphaFoldDB" id="A0AAU9J6E0"/>
<feature type="compositionally biased region" description="Acidic residues" evidence="1">
    <location>
        <begin position="130"/>
        <end position="140"/>
    </location>
</feature>
<proteinExistence type="predicted"/>
<name>A0AAU9J6E0_9CILI</name>
<dbReference type="Gene3D" id="2.60.120.340">
    <property type="entry name" value="Nucleoplasmin core domain"/>
    <property type="match status" value="1"/>
</dbReference>
<feature type="compositionally biased region" description="Basic and acidic residues" evidence="1">
    <location>
        <begin position="304"/>
        <end position="315"/>
    </location>
</feature>
<dbReference type="Pfam" id="PF17800">
    <property type="entry name" value="NPL"/>
    <property type="match status" value="1"/>
</dbReference>
<dbReference type="InterPro" id="IPR041232">
    <property type="entry name" value="NPL"/>
</dbReference>
<accession>A0AAU9J6E0</accession>
<protein>
    <recommendedName>
        <fullName evidence="2">Nucleoplasmin-like domain-containing protein</fullName>
    </recommendedName>
</protein>
<evidence type="ECO:0000259" key="2">
    <source>
        <dbReference type="Pfam" id="PF17800"/>
    </source>
</evidence>
<feature type="region of interest" description="Disordered" evidence="1">
    <location>
        <begin position="100"/>
        <end position="315"/>
    </location>
</feature>
<gene>
    <name evidence="3" type="ORF">BSTOLATCC_MIC28558</name>
</gene>
<organism evidence="3 4">
    <name type="scientific">Blepharisma stoltei</name>
    <dbReference type="NCBI Taxonomy" id="1481888"/>
    <lineage>
        <taxon>Eukaryota</taxon>
        <taxon>Sar</taxon>
        <taxon>Alveolata</taxon>
        <taxon>Ciliophora</taxon>
        <taxon>Postciliodesmatophora</taxon>
        <taxon>Heterotrichea</taxon>
        <taxon>Heterotrichida</taxon>
        <taxon>Blepharismidae</taxon>
        <taxon>Blepharisma</taxon>
    </lineage>
</organism>
<feature type="domain" description="Nucleoplasmin-like" evidence="2">
    <location>
        <begin position="2"/>
        <end position="92"/>
    </location>
</feature>
<dbReference type="EMBL" id="CAJZBQ010000028">
    <property type="protein sequence ID" value="CAG9321271.1"/>
    <property type="molecule type" value="Genomic_DNA"/>
</dbReference>
<keyword evidence="4" id="KW-1185">Reference proteome</keyword>
<reference evidence="3" key="1">
    <citation type="submission" date="2021-09" db="EMBL/GenBank/DDBJ databases">
        <authorList>
            <consortium name="AG Swart"/>
            <person name="Singh M."/>
            <person name="Singh A."/>
            <person name="Seah K."/>
            <person name="Emmerich C."/>
        </authorList>
    </citation>
    <scope>NUCLEOTIDE SEQUENCE</scope>
    <source>
        <strain evidence="3">ATCC30299</strain>
    </source>
</reference>
<evidence type="ECO:0000256" key="1">
    <source>
        <dbReference type="SAM" id="MobiDB-lite"/>
    </source>
</evidence>
<evidence type="ECO:0000313" key="4">
    <source>
        <dbReference type="Proteomes" id="UP001162131"/>
    </source>
</evidence>
<dbReference type="Proteomes" id="UP001162131">
    <property type="component" value="Unassembled WGS sequence"/>
</dbReference>
<feature type="compositionally biased region" description="Acidic residues" evidence="1">
    <location>
        <begin position="103"/>
        <end position="122"/>
    </location>
</feature>
<feature type="compositionally biased region" description="Basic and acidic residues" evidence="1">
    <location>
        <begin position="219"/>
        <end position="289"/>
    </location>
</feature>
<feature type="compositionally biased region" description="Basic and acidic residues" evidence="1">
    <location>
        <begin position="177"/>
        <end position="190"/>
    </location>
</feature>